<reference evidence="2" key="1">
    <citation type="journal article" date="2014" name="Int. J. Syst. Evol. Microbiol.">
        <title>Complete genome sequence of Corynebacterium casei LMG S-19264T (=DSM 44701T), isolated from a smear-ripened cheese.</title>
        <authorList>
            <consortium name="US DOE Joint Genome Institute (JGI-PGF)"/>
            <person name="Walter F."/>
            <person name="Albersmeier A."/>
            <person name="Kalinowski J."/>
            <person name="Ruckert C."/>
        </authorList>
    </citation>
    <scope>NUCLEOTIDE SEQUENCE</scope>
    <source>
        <strain evidence="2">JCM 14359</strain>
    </source>
</reference>
<accession>A0A830ECP6</accession>
<keyword evidence="3" id="KW-1185">Reference proteome</keyword>
<feature type="region of interest" description="Disordered" evidence="1">
    <location>
        <begin position="1"/>
        <end position="23"/>
    </location>
</feature>
<dbReference type="Pfam" id="PF06314">
    <property type="entry name" value="ADC"/>
    <property type="match status" value="1"/>
</dbReference>
<evidence type="ECO:0008006" key="4">
    <source>
        <dbReference type="Google" id="ProtNLM"/>
    </source>
</evidence>
<sequence length="250" mass="26753">MSEGVTRLPTDGDAVTLSTGQTLEPPVSMDSSITAVVLPADRRAAAELLPDGLSPIRAGRATAAVWLLSATHRNVGGGALDDYHEFAVMVSATPGAPDGVPYVSPALRTETYVWSMPVTTEPARAFGEEIWGYPKVVADISIEEGPGRRRTTVTVDGDRLLTVAIRKPPTVSRSDTLTTYAVRDGQLLRVRADVTGKLGVWPYTTGLSYSLGEHPRAATLRDLDLGDRAFARFHSDARLRFRAGQPIDGG</sequence>
<evidence type="ECO:0000313" key="3">
    <source>
        <dbReference type="Proteomes" id="UP000653099"/>
    </source>
</evidence>
<dbReference type="RefSeq" id="WP_188787417.1">
    <property type="nucleotide sequence ID" value="NZ_BMOC01000014.1"/>
</dbReference>
<evidence type="ECO:0000313" key="2">
    <source>
        <dbReference type="EMBL" id="GGJ11327.1"/>
    </source>
</evidence>
<dbReference type="OrthoDB" id="35899at2157"/>
<reference evidence="2" key="2">
    <citation type="submission" date="2020-09" db="EMBL/GenBank/DDBJ databases">
        <authorList>
            <person name="Sun Q."/>
            <person name="Ohkuma M."/>
        </authorList>
    </citation>
    <scope>NUCLEOTIDE SEQUENCE</scope>
    <source>
        <strain evidence="2">JCM 14359</strain>
    </source>
</reference>
<dbReference type="InterPro" id="IPR023375">
    <property type="entry name" value="ADC_dom_sf"/>
</dbReference>
<name>A0A830ECP6_9EURY</name>
<dbReference type="InterPro" id="IPR010451">
    <property type="entry name" value="Acetoacetate_decarboxylase"/>
</dbReference>
<gene>
    <name evidence="2" type="ORF">GCM10008995_21500</name>
</gene>
<dbReference type="GO" id="GO:0016829">
    <property type="term" value="F:lyase activity"/>
    <property type="evidence" value="ECO:0007669"/>
    <property type="project" value="InterPro"/>
</dbReference>
<comment type="caution">
    <text evidence="2">The sequence shown here is derived from an EMBL/GenBank/DDBJ whole genome shotgun (WGS) entry which is preliminary data.</text>
</comment>
<dbReference type="EMBL" id="BMOC01000014">
    <property type="protein sequence ID" value="GGJ11327.1"/>
    <property type="molecule type" value="Genomic_DNA"/>
</dbReference>
<dbReference type="Gene3D" id="2.40.400.10">
    <property type="entry name" value="Acetoacetate decarboxylase-like"/>
    <property type="match status" value="1"/>
</dbReference>
<dbReference type="SUPFAM" id="SSF160104">
    <property type="entry name" value="Acetoacetate decarboxylase-like"/>
    <property type="match status" value="1"/>
</dbReference>
<organism evidence="2 3">
    <name type="scientific">Halobellus salinus</name>
    <dbReference type="NCBI Taxonomy" id="931585"/>
    <lineage>
        <taxon>Archaea</taxon>
        <taxon>Methanobacteriati</taxon>
        <taxon>Methanobacteriota</taxon>
        <taxon>Stenosarchaea group</taxon>
        <taxon>Halobacteria</taxon>
        <taxon>Halobacteriales</taxon>
        <taxon>Haloferacaceae</taxon>
        <taxon>Halobellus</taxon>
    </lineage>
</organism>
<dbReference type="AlphaFoldDB" id="A0A830ECP6"/>
<proteinExistence type="predicted"/>
<dbReference type="Proteomes" id="UP000653099">
    <property type="component" value="Unassembled WGS sequence"/>
</dbReference>
<evidence type="ECO:0000256" key="1">
    <source>
        <dbReference type="SAM" id="MobiDB-lite"/>
    </source>
</evidence>
<protein>
    <recommendedName>
        <fullName evidence="4">Acetoacetate decarboxylase</fullName>
    </recommendedName>
</protein>